<evidence type="ECO:0000256" key="1">
    <source>
        <dbReference type="ARBA" id="ARBA00004429"/>
    </source>
</evidence>
<evidence type="ECO:0000256" key="12">
    <source>
        <dbReference type="ARBA" id="ARBA00033342"/>
    </source>
</evidence>
<dbReference type="NCBIfam" id="NF002353">
    <property type="entry name" value="PRK01318.1-4"/>
    <property type="match status" value="1"/>
</dbReference>
<reference evidence="17 18" key="1">
    <citation type="submission" date="2020-08" db="EMBL/GenBank/DDBJ databases">
        <title>Genomic Encyclopedia of Type Strains, Phase IV (KMG-IV): sequencing the most valuable type-strain genomes for metagenomic binning, comparative biology and taxonomic classification.</title>
        <authorList>
            <person name="Goeker M."/>
        </authorList>
    </citation>
    <scope>NUCLEOTIDE SEQUENCE [LARGE SCALE GENOMIC DNA]</scope>
    <source>
        <strain evidence="17 18">DSM 14552</strain>
    </source>
</reference>
<dbReference type="RefSeq" id="WP_183614434.1">
    <property type="nucleotide sequence ID" value="NZ_JACICY010000008.1"/>
</dbReference>
<dbReference type="GO" id="GO:0005886">
    <property type="term" value="C:plasma membrane"/>
    <property type="evidence" value="ECO:0007669"/>
    <property type="project" value="UniProtKB-SubCell"/>
</dbReference>
<dbReference type="PANTHER" id="PTHR12428">
    <property type="entry name" value="OXA1"/>
    <property type="match status" value="1"/>
</dbReference>
<dbReference type="Gene3D" id="2.70.98.90">
    <property type="match status" value="1"/>
</dbReference>
<dbReference type="InterPro" id="IPR047196">
    <property type="entry name" value="YidC_ALB_C"/>
</dbReference>
<dbReference type="InterPro" id="IPR038221">
    <property type="entry name" value="YidC_periplasmic_sf"/>
</dbReference>
<feature type="transmembrane region" description="Helical" evidence="13">
    <location>
        <begin position="526"/>
        <end position="550"/>
    </location>
</feature>
<dbReference type="InterPro" id="IPR019998">
    <property type="entry name" value="Membr_insert_YidC"/>
</dbReference>
<comment type="subunit">
    <text evidence="13">Interacts with the Sec translocase complex via SecD. Specifically interacts with transmembrane segments of nascent integral membrane proteins during membrane integration.</text>
</comment>
<dbReference type="PRINTS" id="PR01900">
    <property type="entry name" value="YIDCPROTEIN"/>
</dbReference>
<evidence type="ECO:0000256" key="7">
    <source>
        <dbReference type="ARBA" id="ARBA00022927"/>
    </source>
</evidence>
<evidence type="ECO:0000256" key="2">
    <source>
        <dbReference type="ARBA" id="ARBA00010527"/>
    </source>
</evidence>
<feature type="transmembrane region" description="Helical" evidence="13">
    <location>
        <begin position="368"/>
        <end position="387"/>
    </location>
</feature>
<sequence length="601" mass="66065">MQNQRNLIMAVILTGLLLLGWDSAMRWFYPAPAVQPRAAATTAAAPADASKPKPTREGGLQNAGDIALEKKDLAAELAAGHRIVIDAPGLKGSINLKGALVDDVTLARHRESVDKNSAPVRLFSPAGTPAQHYAQIGWVGEGIAAPDANTMWTADGTRLTPQTPVTLRWSNTSGQTYSIRYAIDGDYMITATQGVANAGPAPVVVKPFALVNRTDKTASLDTWNVHSGPIGAFDGSVTFDNNYSTVAEAPGQAIPFKGTANWIGFTDIYWLSALVPDANAKAEAAFRSLGSGVFRADLIYPSVSVAPGRTQAQTVRLFTGAKENAVLEKYEAAGVTNFSLSIDWGWFRWFEKPIFWLLDSLFKLVKNFGVAIILLTLVVRGVMFPIAQRQFASMAAMRALQPKMKALQERYKDDKQTQQQKIMELYKTEKVNPLAGCLPIFLQIPVFFALYKVLVLTIEMRHQPFALWIKDLSAPDPLHVLNLFGLLPFTPPSFLAIGVLAILLGFTMFLQFKLQPAAMDPAQQQIFSIMPWIMMFVMAPFAAGLLIYWITSNILTIAQQKFLYSKHPQLKAQADKDQIDVDRVVTREQKAASPRKPKTTR</sequence>
<dbReference type="CDD" id="cd19961">
    <property type="entry name" value="EcYidC-like_peri"/>
    <property type="match status" value="1"/>
</dbReference>
<keyword evidence="6 13" id="KW-0812">Transmembrane</keyword>
<feature type="region of interest" description="Disordered" evidence="14">
    <location>
        <begin position="42"/>
        <end position="61"/>
    </location>
</feature>
<evidence type="ECO:0000256" key="13">
    <source>
        <dbReference type="HAMAP-Rule" id="MF_01810"/>
    </source>
</evidence>
<accession>A0A7W5ZXR8</accession>
<dbReference type="NCBIfam" id="TIGR03592">
    <property type="entry name" value="yidC_oxa1_cterm"/>
    <property type="match status" value="1"/>
</dbReference>
<keyword evidence="18" id="KW-1185">Reference proteome</keyword>
<keyword evidence="4 13" id="KW-0813">Transport</keyword>
<dbReference type="GO" id="GO:0032977">
    <property type="term" value="F:membrane insertase activity"/>
    <property type="evidence" value="ECO:0007669"/>
    <property type="project" value="InterPro"/>
</dbReference>
<gene>
    <name evidence="13" type="primary">yidC</name>
    <name evidence="17" type="ORF">GGQ88_003230</name>
</gene>
<evidence type="ECO:0000256" key="3">
    <source>
        <dbReference type="ARBA" id="ARBA00015325"/>
    </source>
</evidence>
<comment type="subcellular location">
    <subcellularLocation>
        <location evidence="1">Cell inner membrane</location>
        <topology evidence="1">Multi-pass membrane protein</topology>
    </subcellularLocation>
    <subcellularLocation>
        <location evidence="13">Cell membrane</location>
        <topology evidence="13">Multi-pass membrane protein</topology>
    </subcellularLocation>
</comment>
<dbReference type="EMBL" id="JACICY010000008">
    <property type="protein sequence ID" value="MBB3861940.1"/>
    <property type="molecule type" value="Genomic_DNA"/>
</dbReference>
<dbReference type="InterPro" id="IPR028053">
    <property type="entry name" value="Membr_insert_YidC_N"/>
</dbReference>
<organism evidence="17 18">
    <name type="scientific">Novosphingobium hassiacum</name>
    <dbReference type="NCBI Taxonomy" id="173676"/>
    <lineage>
        <taxon>Bacteria</taxon>
        <taxon>Pseudomonadati</taxon>
        <taxon>Pseudomonadota</taxon>
        <taxon>Alphaproteobacteria</taxon>
        <taxon>Sphingomonadales</taxon>
        <taxon>Sphingomonadaceae</taxon>
        <taxon>Novosphingobium</taxon>
    </lineage>
</organism>
<evidence type="ECO:0000259" key="15">
    <source>
        <dbReference type="Pfam" id="PF02096"/>
    </source>
</evidence>
<evidence type="ECO:0000259" key="16">
    <source>
        <dbReference type="Pfam" id="PF14849"/>
    </source>
</evidence>
<evidence type="ECO:0000256" key="6">
    <source>
        <dbReference type="ARBA" id="ARBA00022692"/>
    </source>
</evidence>
<dbReference type="HAMAP" id="MF_01810">
    <property type="entry name" value="YidC_type1"/>
    <property type="match status" value="1"/>
</dbReference>
<feature type="domain" description="Membrane insertase YidC N-terminal" evidence="16">
    <location>
        <begin position="82"/>
        <end position="357"/>
    </location>
</feature>
<evidence type="ECO:0000256" key="8">
    <source>
        <dbReference type="ARBA" id="ARBA00022989"/>
    </source>
</evidence>
<proteinExistence type="inferred from homology"/>
<evidence type="ECO:0000256" key="10">
    <source>
        <dbReference type="ARBA" id="ARBA00023186"/>
    </source>
</evidence>
<dbReference type="InterPro" id="IPR028055">
    <property type="entry name" value="YidC/Oxa/ALB_C"/>
</dbReference>
<dbReference type="Pfam" id="PF14849">
    <property type="entry name" value="YidC_periplas"/>
    <property type="match status" value="1"/>
</dbReference>
<feature type="domain" description="Membrane insertase YidC/Oxa/ALB C-terminal" evidence="15">
    <location>
        <begin position="368"/>
        <end position="564"/>
    </location>
</feature>
<dbReference type="PRINTS" id="PR00701">
    <property type="entry name" value="60KDINNERMP"/>
</dbReference>
<evidence type="ECO:0000256" key="9">
    <source>
        <dbReference type="ARBA" id="ARBA00023136"/>
    </source>
</evidence>
<feature type="transmembrane region" description="Helical" evidence="13">
    <location>
        <begin position="431"/>
        <end position="451"/>
    </location>
</feature>
<dbReference type="AlphaFoldDB" id="A0A7W5ZXR8"/>
<dbReference type="PANTHER" id="PTHR12428:SF65">
    <property type="entry name" value="CYTOCHROME C OXIDASE ASSEMBLY PROTEIN COX18, MITOCHONDRIAL"/>
    <property type="match status" value="1"/>
</dbReference>
<evidence type="ECO:0000256" key="14">
    <source>
        <dbReference type="SAM" id="MobiDB-lite"/>
    </source>
</evidence>
<keyword evidence="5 13" id="KW-1003">Cell membrane</keyword>
<dbReference type="Pfam" id="PF02096">
    <property type="entry name" value="60KD_IMP"/>
    <property type="match status" value="1"/>
</dbReference>
<evidence type="ECO:0000313" key="18">
    <source>
        <dbReference type="Proteomes" id="UP000562395"/>
    </source>
</evidence>
<keyword evidence="7 13" id="KW-0653">Protein transport</keyword>
<dbReference type="CDD" id="cd20070">
    <property type="entry name" value="5TM_YidC_Alb3"/>
    <property type="match status" value="1"/>
</dbReference>
<comment type="similarity">
    <text evidence="2 13">Belongs to the OXA1/ALB3/YidC family. Type 1 subfamily.</text>
</comment>
<dbReference type="Proteomes" id="UP000562395">
    <property type="component" value="Unassembled WGS sequence"/>
</dbReference>
<dbReference type="NCBIfam" id="TIGR03593">
    <property type="entry name" value="yidC_nterm"/>
    <property type="match status" value="1"/>
</dbReference>
<evidence type="ECO:0000313" key="17">
    <source>
        <dbReference type="EMBL" id="MBB3861940.1"/>
    </source>
</evidence>
<comment type="caution">
    <text evidence="17">The sequence shown here is derived from an EMBL/GenBank/DDBJ whole genome shotgun (WGS) entry which is preliminary data.</text>
</comment>
<name>A0A7W5ZXR8_9SPHN</name>
<comment type="function">
    <text evidence="13">Required for the insertion and/or proper folding and/or complex formation of integral membrane proteins into the membrane. Involved in integration of membrane proteins that insert both dependently and independently of the Sec translocase complex, as well as at least some lipoproteins. Aids folding of multispanning membrane proteins.</text>
</comment>
<dbReference type="InterPro" id="IPR001708">
    <property type="entry name" value="YidC/ALB3/OXA1/COX18"/>
</dbReference>
<protein>
    <recommendedName>
        <fullName evidence="3 13">Membrane protein insertase YidC</fullName>
    </recommendedName>
    <alternativeName>
        <fullName evidence="12 13">Foldase YidC</fullName>
    </alternativeName>
    <alternativeName>
        <fullName evidence="11 13">Membrane integrase YidC</fullName>
    </alternativeName>
    <alternativeName>
        <fullName evidence="13">Membrane protein YidC</fullName>
    </alternativeName>
</protein>
<dbReference type="GO" id="GO:0015031">
    <property type="term" value="P:protein transport"/>
    <property type="evidence" value="ECO:0007669"/>
    <property type="project" value="UniProtKB-KW"/>
</dbReference>
<keyword evidence="10 13" id="KW-0143">Chaperone</keyword>
<dbReference type="GO" id="GO:0051205">
    <property type="term" value="P:protein insertion into membrane"/>
    <property type="evidence" value="ECO:0007669"/>
    <property type="project" value="TreeGrafter"/>
</dbReference>
<keyword evidence="8 13" id="KW-1133">Transmembrane helix</keyword>
<evidence type="ECO:0000256" key="4">
    <source>
        <dbReference type="ARBA" id="ARBA00022448"/>
    </source>
</evidence>
<evidence type="ECO:0000256" key="11">
    <source>
        <dbReference type="ARBA" id="ARBA00033245"/>
    </source>
</evidence>
<feature type="transmembrane region" description="Helical" evidence="13">
    <location>
        <begin position="494"/>
        <end position="514"/>
    </location>
</feature>
<keyword evidence="9 13" id="KW-0472">Membrane</keyword>
<evidence type="ECO:0000256" key="5">
    <source>
        <dbReference type="ARBA" id="ARBA00022475"/>
    </source>
</evidence>